<evidence type="ECO:0000256" key="9">
    <source>
        <dbReference type="ARBA" id="ARBA00022842"/>
    </source>
</evidence>
<evidence type="ECO:0000256" key="7">
    <source>
        <dbReference type="ARBA" id="ARBA00022741"/>
    </source>
</evidence>
<sequence length="160" mass="17883">MKEESFTCRTSSGEETINLGLRLGTLLNEGDIVALAGDLGSGKTWFTKGVALGLEISADTVITSPSFSLMNEYQGRYALFHIDVYRLENVSDFLDAGLDEYLYGNGITVMEWADRWPEILPGRSIKVQLVILDEYSREITLSGYHPKALRILKQISEEVE</sequence>
<keyword evidence="5" id="KW-0819">tRNA processing</keyword>
<dbReference type="Pfam" id="PF02367">
    <property type="entry name" value="TsaE"/>
    <property type="match status" value="1"/>
</dbReference>
<protein>
    <recommendedName>
        <fullName evidence="3">tRNA threonylcarbamoyladenosine biosynthesis protein TsaE</fullName>
    </recommendedName>
    <alternativeName>
        <fullName evidence="10">t(6)A37 threonylcarbamoyladenosine biosynthesis protein TsaE</fullName>
    </alternativeName>
</protein>
<evidence type="ECO:0000313" key="11">
    <source>
        <dbReference type="EMBL" id="MBC8178958.1"/>
    </source>
</evidence>
<proteinExistence type="inferred from homology"/>
<dbReference type="GO" id="GO:0002949">
    <property type="term" value="P:tRNA threonylcarbamoyladenosine modification"/>
    <property type="evidence" value="ECO:0007669"/>
    <property type="project" value="InterPro"/>
</dbReference>
<dbReference type="SUPFAM" id="SSF52540">
    <property type="entry name" value="P-loop containing nucleoside triphosphate hydrolases"/>
    <property type="match status" value="1"/>
</dbReference>
<organism evidence="11 12">
    <name type="scientific">Candidatus Desulfacyla euxinica</name>
    <dbReference type="NCBI Taxonomy" id="2841693"/>
    <lineage>
        <taxon>Bacteria</taxon>
        <taxon>Deltaproteobacteria</taxon>
        <taxon>Candidatus Desulfacyla</taxon>
    </lineage>
</organism>
<evidence type="ECO:0000256" key="1">
    <source>
        <dbReference type="ARBA" id="ARBA00004496"/>
    </source>
</evidence>
<evidence type="ECO:0000256" key="8">
    <source>
        <dbReference type="ARBA" id="ARBA00022840"/>
    </source>
</evidence>
<keyword evidence="4" id="KW-0963">Cytoplasm</keyword>
<dbReference type="Gene3D" id="3.40.50.300">
    <property type="entry name" value="P-loop containing nucleotide triphosphate hydrolases"/>
    <property type="match status" value="1"/>
</dbReference>
<evidence type="ECO:0000256" key="5">
    <source>
        <dbReference type="ARBA" id="ARBA00022694"/>
    </source>
</evidence>
<dbReference type="PANTHER" id="PTHR33540:SF2">
    <property type="entry name" value="TRNA THREONYLCARBAMOYLADENOSINE BIOSYNTHESIS PROTEIN TSAE"/>
    <property type="match status" value="1"/>
</dbReference>
<comment type="similarity">
    <text evidence="2">Belongs to the TsaE family.</text>
</comment>
<dbReference type="NCBIfam" id="TIGR00150">
    <property type="entry name" value="T6A_YjeE"/>
    <property type="match status" value="1"/>
</dbReference>
<evidence type="ECO:0000313" key="12">
    <source>
        <dbReference type="Proteomes" id="UP000650524"/>
    </source>
</evidence>
<dbReference type="InterPro" id="IPR027417">
    <property type="entry name" value="P-loop_NTPase"/>
</dbReference>
<evidence type="ECO:0000256" key="4">
    <source>
        <dbReference type="ARBA" id="ARBA00022490"/>
    </source>
</evidence>
<comment type="subcellular location">
    <subcellularLocation>
        <location evidence="1">Cytoplasm</location>
    </subcellularLocation>
</comment>
<keyword evidence="8" id="KW-0067">ATP-binding</keyword>
<dbReference type="InterPro" id="IPR003442">
    <property type="entry name" value="T6A_TsaE"/>
</dbReference>
<dbReference type="PANTHER" id="PTHR33540">
    <property type="entry name" value="TRNA THREONYLCARBAMOYLADENOSINE BIOSYNTHESIS PROTEIN TSAE"/>
    <property type="match status" value="1"/>
</dbReference>
<keyword evidence="7" id="KW-0547">Nucleotide-binding</keyword>
<keyword evidence="9" id="KW-0460">Magnesium</keyword>
<name>A0A8J6T9X0_9DELT</name>
<dbReference type="GO" id="GO:0005524">
    <property type="term" value="F:ATP binding"/>
    <property type="evidence" value="ECO:0007669"/>
    <property type="project" value="UniProtKB-KW"/>
</dbReference>
<gene>
    <name evidence="11" type="primary">tsaE</name>
    <name evidence="11" type="ORF">H8E19_16260</name>
</gene>
<evidence type="ECO:0000256" key="3">
    <source>
        <dbReference type="ARBA" id="ARBA00019010"/>
    </source>
</evidence>
<accession>A0A8J6T9X0</accession>
<dbReference type="AlphaFoldDB" id="A0A8J6T9X0"/>
<reference evidence="11 12" key="1">
    <citation type="submission" date="2020-08" db="EMBL/GenBank/DDBJ databases">
        <title>Bridging the membrane lipid divide: bacteria of the FCB group superphylum have the potential to synthesize archaeal ether lipids.</title>
        <authorList>
            <person name="Villanueva L."/>
            <person name="Von Meijenfeldt F.A.B."/>
            <person name="Westbye A.B."/>
            <person name="Yadav S."/>
            <person name="Hopmans E.C."/>
            <person name="Dutilh B.E."/>
            <person name="Sinninghe Damste J.S."/>
        </authorList>
    </citation>
    <scope>NUCLEOTIDE SEQUENCE [LARGE SCALE GENOMIC DNA]</scope>
    <source>
        <strain evidence="11">NIOZ-UU27</strain>
    </source>
</reference>
<dbReference type="EMBL" id="JACNJD010000331">
    <property type="protein sequence ID" value="MBC8178958.1"/>
    <property type="molecule type" value="Genomic_DNA"/>
</dbReference>
<dbReference type="GO" id="GO:0046872">
    <property type="term" value="F:metal ion binding"/>
    <property type="evidence" value="ECO:0007669"/>
    <property type="project" value="UniProtKB-KW"/>
</dbReference>
<dbReference type="Proteomes" id="UP000650524">
    <property type="component" value="Unassembled WGS sequence"/>
</dbReference>
<evidence type="ECO:0000256" key="6">
    <source>
        <dbReference type="ARBA" id="ARBA00022723"/>
    </source>
</evidence>
<evidence type="ECO:0000256" key="10">
    <source>
        <dbReference type="ARBA" id="ARBA00032441"/>
    </source>
</evidence>
<comment type="caution">
    <text evidence="11">The sequence shown here is derived from an EMBL/GenBank/DDBJ whole genome shotgun (WGS) entry which is preliminary data.</text>
</comment>
<dbReference type="GO" id="GO:0005737">
    <property type="term" value="C:cytoplasm"/>
    <property type="evidence" value="ECO:0007669"/>
    <property type="project" value="UniProtKB-SubCell"/>
</dbReference>
<keyword evidence="6" id="KW-0479">Metal-binding</keyword>
<evidence type="ECO:0000256" key="2">
    <source>
        <dbReference type="ARBA" id="ARBA00007599"/>
    </source>
</evidence>